<evidence type="ECO:0000256" key="1">
    <source>
        <dbReference type="SAM" id="MobiDB-lite"/>
    </source>
</evidence>
<dbReference type="Gene3D" id="3.30.160.20">
    <property type="match status" value="1"/>
</dbReference>
<evidence type="ECO:0000313" key="3">
    <source>
        <dbReference type="Proteomes" id="UP001148614"/>
    </source>
</evidence>
<dbReference type="SUPFAM" id="SSF54768">
    <property type="entry name" value="dsRNA-binding domain-like"/>
    <property type="match status" value="1"/>
</dbReference>
<reference evidence="2" key="1">
    <citation type="submission" date="2022-07" db="EMBL/GenBank/DDBJ databases">
        <title>Genome Sequence of Xylaria arbuscula.</title>
        <authorList>
            <person name="Buettner E."/>
        </authorList>
    </citation>
    <scope>NUCLEOTIDE SEQUENCE</scope>
    <source>
        <strain evidence="2">VT107</strain>
    </source>
</reference>
<feature type="region of interest" description="Disordered" evidence="1">
    <location>
        <begin position="186"/>
        <end position="208"/>
    </location>
</feature>
<feature type="region of interest" description="Disordered" evidence="1">
    <location>
        <begin position="60"/>
        <end position="79"/>
    </location>
</feature>
<gene>
    <name evidence="2" type="ORF">NPX13_g9933</name>
</gene>
<accession>A0A9W8TIE2</accession>
<proteinExistence type="predicted"/>
<dbReference type="Proteomes" id="UP001148614">
    <property type="component" value="Unassembled WGS sequence"/>
</dbReference>
<dbReference type="AlphaFoldDB" id="A0A9W8TIE2"/>
<evidence type="ECO:0000313" key="2">
    <source>
        <dbReference type="EMBL" id="KAJ3557412.1"/>
    </source>
</evidence>
<dbReference type="VEuPathDB" id="FungiDB:F4678DRAFT_22176"/>
<dbReference type="EMBL" id="JANPWZ010002610">
    <property type="protein sequence ID" value="KAJ3557412.1"/>
    <property type="molecule type" value="Genomic_DNA"/>
</dbReference>
<comment type="caution">
    <text evidence="2">The sequence shown here is derived from an EMBL/GenBank/DDBJ whole genome shotgun (WGS) entry which is preliminary data.</text>
</comment>
<organism evidence="2 3">
    <name type="scientific">Xylaria arbuscula</name>
    <dbReference type="NCBI Taxonomy" id="114810"/>
    <lineage>
        <taxon>Eukaryota</taxon>
        <taxon>Fungi</taxon>
        <taxon>Dikarya</taxon>
        <taxon>Ascomycota</taxon>
        <taxon>Pezizomycotina</taxon>
        <taxon>Sordariomycetes</taxon>
        <taxon>Xylariomycetidae</taxon>
        <taxon>Xylariales</taxon>
        <taxon>Xylariaceae</taxon>
        <taxon>Xylaria</taxon>
    </lineage>
</organism>
<name>A0A9W8TIE2_9PEZI</name>
<protein>
    <submittedName>
        <fullName evidence="2">Uncharacterized protein</fullName>
    </submittedName>
</protein>
<sequence length="847" mass="94180">MSSASVQNKTDATNISGGYRQYLESLCRRRGWPDPSYECHRDPSGYKCLVLVNGREYQTDGSLASRASSPPEGELSRCLPEPVQPRSAKLSDALSASDDSLVYDLLQENFLEVAVDEYEWLTELQSLGYSAKEIADILLEKSRDGPCVFAKLKIPDTAKFVKGFHNDGCVHSDRVDMEVATHITTVDTAQDQAESPGSTSTSSVENDTGLSLSPLESIEYFCGIGGVKPTATGVAELQFGSLAFRNDNATAISSLHDDGATADVLMDLERAAGILQQLQGCCDSFSFLCLQESRVELVRVNLDVIRCFDSISLEKIMPGLTNEAPESRALAAQFLSLAFLSYSQAHCGVIRPFFLDTPLSHVILIGDQQQTADFYIPCIVGSLVELTCFGTMLKQQVFAFQYSEFYFQKGTLQRHRNLDLSASPEDILDTWGPGEFLAQQNDRENLYAISIGGGLITRVSTNPMLLHWSLGAKLDSQPVLTFHRTQKVHIGAKVYNNDHCQAKPKEKLLSAFLILEELGTFSSYWEVSERQLGWGLQAGQGAIALIQFNQTWVKRRGVTKKSKLLSQRSVYVADLEGYFGIQVSVCTGIARRIRLRDLLSDVLPAYVGALVAKPVGWKSLVGEFKILQTLKTGNLSTWLESLDYSLQKTFEDLVMAVLFLLQDTGVDRKGENFVIGCIQPDIPFRCFSVPCRKENYWARIVADSEDIATFAYMTTQCLETDVVKCQGPSAYWANSTALLWTAVSCCEEEQLLRTASALPSPTHWKLKHLEAYLIGKPEAPLLVRVDRHDDQDEPRLFVSVSKIRPDFLWRLYRSASASKPRRLRERGAFNQIAENVMVLTSTSERST</sequence>
<keyword evidence="3" id="KW-1185">Reference proteome</keyword>